<reference evidence="7 8" key="1">
    <citation type="journal article" date="2022" name="Nat. Genet.">
        <title>Improved pea reference genome and pan-genome highlight genomic features and evolutionary characteristics.</title>
        <authorList>
            <person name="Yang T."/>
            <person name="Liu R."/>
            <person name="Luo Y."/>
            <person name="Hu S."/>
            <person name="Wang D."/>
            <person name="Wang C."/>
            <person name="Pandey M.K."/>
            <person name="Ge S."/>
            <person name="Xu Q."/>
            <person name="Li N."/>
            <person name="Li G."/>
            <person name="Huang Y."/>
            <person name="Saxena R.K."/>
            <person name="Ji Y."/>
            <person name="Li M."/>
            <person name="Yan X."/>
            <person name="He Y."/>
            <person name="Liu Y."/>
            <person name="Wang X."/>
            <person name="Xiang C."/>
            <person name="Varshney R.K."/>
            <person name="Ding H."/>
            <person name="Gao S."/>
            <person name="Zong X."/>
        </authorList>
    </citation>
    <scope>NUCLEOTIDE SEQUENCE [LARGE SCALE GENOMIC DNA]</scope>
    <source>
        <strain evidence="7 8">cv. Zhongwan 6</strain>
    </source>
</reference>
<protein>
    <recommendedName>
        <fullName evidence="9">P-loop containing nucleoside triphosphate hydrolase, leucine-rich repeat domain, L</fullName>
    </recommendedName>
</protein>
<proteinExistence type="inferred from homology"/>
<evidence type="ECO:0000256" key="2">
    <source>
        <dbReference type="ARBA" id="ARBA00022741"/>
    </source>
</evidence>
<dbReference type="InterPro" id="IPR057135">
    <property type="entry name" value="At4g27190-like_LRR"/>
</dbReference>
<evidence type="ECO:0000259" key="6">
    <source>
        <dbReference type="Pfam" id="PF23247"/>
    </source>
</evidence>
<keyword evidence="4" id="KW-0067">ATP-binding</keyword>
<sequence>MLGCLTELAKPWVEKLINRTATELSYICCFTWIAKDFEEEKDRLESIRTTIKQRIDVAIRNGEQIRDTASFWEKQVDQLIQEDTKTKQKCFFKLCPHCLSRYKRGKILANEKEHIKKLIEDAKTLEIGLPAPLPGVERYSSENYMHFKSRESKYKELLDELKDGNNYIIRLQGMGGTGKTTLIKEVGKQLKNSKQFTHIPFTTVSLFPNIKKIQDDIAGSLGLNMDDMNESDRPKKLWSRLTNGEKILLILDDMWGDIDFEEIGIPSSDNHQGCRLIVTTRDLSVCNKLGCTKTIELNLLSEDDAWIMFKKHAGLSEISKNVLLDKSRKIAKECKRLPIAIAIIASSLKGEKHPGDWDMTLKSLQNMSMHGGGDDELDKIYTCLKFSFDNMKNEKDKSLFLLCSLFREDEEILIEKLTRLAIGGGLLGEAYGSYEDARSQVVKSKNKLLDSFLLLEVDHWTLKMHDLVRDVARWIANKEIQSVQVHDKNQKAMVEKERNIKYLSCEGKAKDVFSYKLDGSKLEILIVIVHRDKDGLNVEFEVPDSFFQNHTSLRVFHLLVDDYLKGVSSLPQSVKLLKNIRSLIFTRADLGDISVLGNLPSLETLDMDHCDINELPHGITNLEKFRLLKFECCKIRRNNPFEVIKSCSSLEELHFVKSFNGFCGAIDFLELQRFCVSDDSVDCSSSKYVSVECSNVVFLSKTTLKYCMQEAEVLRLRRMEGGWRNIIPDIVLMDQGMNDLVELSLCCISQLQSLIETKHPYSHLSNVFSKLVLLHMEEMENLEDLSNGPLSFDSFKSLEKLSIKDCKHLQSIFKCNVNLCNLKKVSLKECPMLISLFDLSTARSLVLLEILEIVDCGYLENMITDERNEEGSKREIVDDDIRSRDPIFPKLKVLVIERCPKFEIILPFVSPQDLPALESITMKRCDRLKYIFGQDVKLGSLKYISLFAVPNLIDIFPECTAVSSSIKRSSSTASKPPTESDRMKCNIFSWTDMYSCCKNYERRLTSTTSTKIPLIYESQLQKNLVESNSHFFNIWERVQCLSRQSMILCNIKEIELFGISKIKSVFILSIAPRMLLETLTISDCGELKHIIVDTRDHDSTTGGNNLGNIFPKLKMLKVQGCWKLEYIFGHYNLDHENKTETHLHLLALERFILFEVPSFVAICPKQYYTTFPSLKELVLIGLHVGSISISHMTRSAYRTITKEFSENMPSLETLVLDNSKLESIFCVNEVNQHKMNLGLQNILLHRQLVMTSLFEGPKSSFALLNLTTIKIVQCEKLEIIFSDSILKCLPQLVHLIINECGELKNIIEDDSENQNMSNSSSSKTCFPKLRILVVDKCNKLKSVFPVSVCNELPELNVLIVRESHEIEEIFQSEGEEGIQKVMPPNLKVVVVGNLPSLSETHIIQFQTVKYNFVQNCQKLSFTSVSTYADFTNIMYLIRSLAMDQETSTYMRYLFEELQLKAGVEIIPCYYYAGGTINPYYYDSGIEVEEASSYALKSSQVNTILKTKNKTPKQKGIEISVEEGTTSSNVKTITSLTNLELEYGDGQIDTVSFSISKTDPLTVEDDVVLEDSPETAQTNNQGDSSQIVEDFGSCLLVPTELDQLVSEKHLHRENLSLLTDFLVKHPSLLLRDASLSNRYKGCAYNFLAELLKFLQTYSVLDVLGSSHSEFVELLKDTRRFPFDKEWLDVVEKRVLFPGLQVSQAALQKLLDSKHIFIEHVKELKPFWKISLIRRHKF</sequence>
<dbReference type="Pfam" id="PF23247">
    <property type="entry name" value="LRR_RPS2"/>
    <property type="match status" value="2"/>
</dbReference>
<name>A0A9D4WSQ1_PEA</name>
<dbReference type="InterPro" id="IPR027417">
    <property type="entry name" value="P-loop_NTPase"/>
</dbReference>
<dbReference type="SUPFAM" id="SSF52058">
    <property type="entry name" value="L domain-like"/>
    <property type="match status" value="1"/>
</dbReference>
<dbReference type="Gene3D" id="3.40.50.300">
    <property type="entry name" value="P-loop containing nucleotide triphosphate hydrolases"/>
    <property type="match status" value="1"/>
</dbReference>
<evidence type="ECO:0000256" key="1">
    <source>
        <dbReference type="ARBA" id="ARBA00008894"/>
    </source>
</evidence>
<dbReference type="Proteomes" id="UP001058974">
    <property type="component" value="Chromosome 5"/>
</dbReference>
<comment type="caution">
    <text evidence="7">The sequence shown here is derived from an EMBL/GenBank/DDBJ whole genome shotgun (WGS) entry which is preliminary data.</text>
</comment>
<dbReference type="GO" id="GO:0006952">
    <property type="term" value="P:defense response"/>
    <property type="evidence" value="ECO:0007669"/>
    <property type="project" value="UniProtKB-KW"/>
</dbReference>
<evidence type="ECO:0008006" key="9">
    <source>
        <dbReference type="Google" id="ProtNLM"/>
    </source>
</evidence>
<organism evidence="7 8">
    <name type="scientific">Pisum sativum</name>
    <name type="common">Garden pea</name>
    <name type="synonym">Lathyrus oleraceus</name>
    <dbReference type="NCBI Taxonomy" id="3888"/>
    <lineage>
        <taxon>Eukaryota</taxon>
        <taxon>Viridiplantae</taxon>
        <taxon>Streptophyta</taxon>
        <taxon>Embryophyta</taxon>
        <taxon>Tracheophyta</taxon>
        <taxon>Spermatophyta</taxon>
        <taxon>Magnoliopsida</taxon>
        <taxon>eudicotyledons</taxon>
        <taxon>Gunneridae</taxon>
        <taxon>Pentapetalae</taxon>
        <taxon>rosids</taxon>
        <taxon>fabids</taxon>
        <taxon>Fabales</taxon>
        <taxon>Fabaceae</taxon>
        <taxon>Papilionoideae</taxon>
        <taxon>50 kb inversion clade</taxon>
        <taxon>NPAAA clade</taxon>
        <taxon>Hologalegina</taxon>
        <taxon>IRL clade</taxon>
        <taxon>Fabeae</taxon>
        <taxon>Lathyrus</taxon>
    </lineage>
</organism>
<comment type="similarity">
    <text evidence="1">Belongs to the disease resistance NB-LRR family.</text>
</comment>
<dbReference type="SUPFAM" id="SSF52540">
    <property type="entry name" value="P-loop containing nucleoside triphosphate hydrolases"/>
    <property type="match status" value="1"/>
</dbReference>
<dbReference type="InterPro" id="IPR050905">
    <property type="entry name" value="Plant_NBS-LRR"/>
</dbReference>
<keyword evidence="3" id="KW-0611">Plant defense</keyword>
<dbReference type="SUPFAM" id="SSF52047">
    <property type="entry name" value="RNI-like"/>
    <property type="match status" value="1"/>
</dbReference>
<accession>A0A9D4WSQ1</accession>
<keyword evidence="2" id="KW-0547">Nucleotide-binding</keyword>
<feature type="domain" description="NB-ARC" evidence="5">
    <location>
        <begin position="153"/>
        <end position="314"/>
    </location>
</feature>
<evidence type="ECO:0000256" key="4">
    <source>
        <dbReference type="ARBA" id="ARBA00022840"/>
    </source>
</evidence>
<evidence type="ECO:0000313" key="8">
    <source>
        <dbReference type="Proteomes" id="UP001058974"/>
    </source>
</evidence>
<dbReference type="Gene3D" id="1.10.8.430">
    <property type="entry name" value="Helical domain of apoptotic protease-activating factors"/>
    <property type="match status" value="1"/>
</dbReference>
<dbReference type="FunFam" id="3.40.50.300:FF:001091">
    <property type="entry name" value="Probable disease resistance protein At1g61300"/>
    <property type="match status" value="1"/>
</dbReference>
<dbReference type="InterPro" id="IPR032675">
    <property type="entry name" value="LRR_dom_sf"/>
</dbReference>
<feature type="domain" description="Disease resistance protein At4g27190-like leucine-rich repeats" evidence="6">
    <location>
        <begin position="1311"/>
        <end position="1420"/>
    </location>
</feature>
<dbReference type="Pfam" id="PF00931">
    <property type="entry name" value="NB-ARC"/>
    <property type="match status" value="1"/>
</dbReference>
<evidence type="ECO:0000313" key="7">
    <source>
        <dbReference type="EMBL" id="KAI5408404.1"/>
    </source>
</evidence>
<evidence type="ECO:0000256" key="3">
    <source>
        <dbReference type="ARBA" id="ARBA00022821"/>
    </source>
</evidence>
<evidence type="ECO:0000259" key="5">
    <source>
        <dbReference type="Pfam" id="PF00931"/>
    </source>
</evidence>
<gene>
    <name evidence="7" type="ORF">KIW84_054293</name>
</gene>
<dbReference type="GO" id="GO:0043531">
    <property type="term" value="F:ADP binding"/>
    <property type="evidence" value="ECO:0007669"/>
    <property type="project" value="InterPro"/>
</dbReference>
<keyword evidence="8" id="KW-1185">Reference proteome</keyword>
<dbReference type="PANTHER" id="PTHR33463">
    <property type="entry name" value="NB-ARC DOMAIN-CONTAINING PROTEIN-RELATED"/>
    <property type="match status" value="1"/>
</dbReference>
<dbReference type="PANTHER" id="PTHR33463:SF105">
    <property type="entry name" value="AND NB-ARC DOMAIN DISEASE RESISTANCE PROTEIN, PUTATIVE-RELATED"/>
    <property type="match status" value="1"/>
</dbReference>
<dbReference type="Gene3D" id="3.80.10.10">
    <property type="entry name" value="Ribonuclease Inhibitor"/>
    <property type="match status" value="3"/>
</dbReference>
<dbReference type="EMBL" id="JAMSHJ010000005">
    <property type="protein sequence ID" value="KAI5408404.1"/>
    <property type="molecule type" value="Genomic_DNA"/>
</dbReference>
<dbReference type="InterPro" id="IPR042197">
    <property type="entry name" value="Apaf_helical"/>
</dbReference>
<dbReference type="Gramene" id="Psat05G0429300-T1">
    <property type="protein sequence ID" value="KAI5408404.1"/>
    <property type="gene ID" value="KIW84_054293"/>
</dbReference>
<dbReference type="GO" id="GO:0005524">
    <property type="term" value="F:ATP binding"/>
    <property type="evidence" value="ECO:0007669"/>
    <property type="project" value="UniProtKB-KW"/>
</dbReference>
<dbReference type="InterPro" id="IPR002182">
    <property type="entry name" value="NB-ARC"/>
</dbReference>
<feature type="domain" description="Disease resistance protein At4g27190-like leucine-rich repeats" evidence="6">
    <location>
        <begin position="1198"/>
        <end position="1301"/>
    </location>
</feature>
<dbReference type="OrthoDB" id="3794806at2759"/>
<dbReference type="PRINTS" id="PR00364">
    <property type="entry name" value="DISEASERSIST"/>
</dbReference>